<evidence type="ECO:0000256" key="5">
    <source>
        <dbReference type="SAM" id="Phobius"/>
    </source>
</evidence>
<feature type="transmembrane region" description="Helical" evidence="5">
    <location>
        <begin position="168"/>
        <end position="185"/>
    </location>
</feature>
<proteinExistence type="predicted"/>
<evidence type="ECO:0000259" key="6">
    <source>
        <dbReference type="Pfam" id="PF04932"/>
    </source>
</evidence>
<evidence type="ECO:0000256" key="1">
    <source>
        <dbReference type="ARBA" id="ARBA00004141"/>
    </source>
</evidence>
<dbReference type="InterPro" id="IPR007016">
    <property type="entry name" value="O-antigen_ligase-rel_domated"/>
</dbReference>
<keyword evidence="4 5" id="KW-0472">Membrane</keyword>
<evidence type="ECO:0000256" key="2">
    <source>
        <dbReference type="ARBA" id="ARBA00022692"/>
    </source>
</evidence>
<evidence type="ECO:0000256" key="4">
    <source>
        <dbReference type="ARBA" id="ARBA00023136"/>
    </source>
</evidence>
<dbReference type="EMBL" id="VTOZ01000037">
    <property type="protein sequence ID" value="TYZ26890.1"/>
    <property type="molecule type" value="Genomic_DNA"/>
</dbReference>
<reference evidence="7 8" key="1">
    <citation type="submission" date="2019-08" db="EMBL/GenBank/DDBJ databases">
        <title>Selenomonas sp. mPRGC5 and Selenomonas sp. mPRGC8 isolated from ruminal fluid of dairy goat (Capra hircus).</title>
        <authorList>
            <person name="Poothong S."/>
            <person name="Nuengjamnong C."/>
            <person name="Tanasupawat S."/>
        </authorList>
    </citation>
    <scope>NUCLEOTIDE SEQUENCE [LARGE SCALE GENOMIC DNA]</scope>
    <source>
        <strain evidence="8">mPRGC8</strain>
    </source>
</reference>
<dbReference type="InterPro" id="IPR051533">
    <property type="entry name" value="WaaL-like"/>
</dbReference>
<feature type="transmembrane region" description="Helical" evidence="5">
    <location>
        <begin position="109"/>
        <end position="129"/>
    </location>
</feature>
<accession>A0A5D6WG56</accession>
<gene>
    <name evidence="7" type="ORF">FZ041_13300</name>
</gene>
<feature type="transmembrane region" description="Helical" evidence="5">
    <location>
        <begin position="318"/>
        <end position="337"/>
    </location>
</feature>
<keyword evidence="2 5" id="KW-0812">Transmembrane</keyword>
<sequence length="399" mass="44963">MENKYYQYMYYIMVLFALASNIAPAATSVAIVLGSILVVYHRVTLKKWPEFDAGFLKAFGIYFLVWFVIALNSLDVVVSIKDVFATFYRIFPLFFVMTCIREKKQLKNILIAFAVSVIITDIAATWQVLHHITRPQGLSSVATVFGTNMLMAIAVMGAAAADNSFSKRCRAFFLATMFYAFFILIATQTRGAWIGFAFMACLVVLLYPMNRKRVLGGLAGLLVVIALIFGMSSSMQARVNTIMDLKYQSNSERLLMWQSSWEIIKDYPVWGIGPDEFKLVYNTRYISPLAKERPIPGDPDTGHGHPHNNFLKRLTEGGIVGGMAFLLLNIYIFVRLVRRYRESVNKKTINWFAFAGIILFAGVHVSGLTDANFISVPMMRELWFLIGLAMIADNVGCND</sequence>
<keyword evidence="3 5" id="KW-1133">Transmembrane helix</keyword>
<keyword evidence="7" id="KW-0436">Ligase</keyword>
<evidence type="ECO:0000256" key="3">
    <source>
        <dbReference type="ARBA" id="ARBA00022989"/>
    </source>
</evidence>
<dbReference type="Proteomes" id="UP000322783">
    <property type="component" value="Unassembled WGS sequence"/>
</dbReference>
<feature type="transmembrane region" description="Helical" evidence="5">
    <location>
        <begin position="191"/>
        <end position="207"/>
    </location>
</feature>
<evidence type="ECO:0000313" key="7">
    <source>
        <dbReference type="EMBL" id="TYZ26890.1"/>
    </source>
</evidence>
<feature type="transmembrane region" description="Helical" evidence="5">
    <location>
        <begin position="214"/>
        <end position="235"/>
    </location>
</feature>
<protein>
    <submittedName>
        <fullName evidence="7">O-antigen ligase family protein</fullName>
    </submittedName>
</protein>
<dbReference type="GO" id="GO:0016874">
    <property type="term" value="F:ligase activity"/>
    <property type="evidence" value="ECO:0007669"/>
    <property type="project" value="UniProtKB-KW"/>
</dbReference>
<comment type="subcellular location">
    <subcellularLocation>
        <location evidence="1">Membrane</location>
        <topology evidence="1">Multi-pass membrane protein</topology>
    </subcellularLocation>
</comment>
<dbReference type="RefSeq" id="WP_149189905.1">
    <property type="nucleotide sequence ID" value="NZ_VTOZ01000037.1"/>
</dbReference>
<dbReference type="PANTHER" id="PTHR37422">
    <property type="entry name" value="TEICHURONIC ACID BIOSYNTHESIS PROTEIN TUAE"/>
    <property type="match status" value="1"/>
</dbReference>
<organism evidence="7 8">
    <name type="scientific">Selenomonas caprae</name>
    <dbReference type="NCBI Taxonomy" id="2606905"/>
    <lineage>
        <taxon>Bacteria</taxon>
        <taxon>Bacillati</taxon>
        <taxon>Bacillota</taxon>
        <taxon>Negativicutes</taxon>
        <taxon>Selenomonadales</taxon>
        <taxon>Selenomonadaceae</taxon>
        <taxon>Selenomonas</taxon>
    </lineage>
</organism>
<feature type="transmembrane region" description="Helical" evidence="5">
    <location>
        <begin position="51"/>
        <end position="71"/>
    </location>
</feature>
<dbReference type="Pfam" id="PF04932">
    <property type="entry name" value="Wzy_C"/>
    <property type="match status" value="1"/>
</dbReference>
<comment type="caution">
    <text evidence="7">The sequence shown here is derived from an EMBL/GenBank/DDBJ whole genome shotgun (WGS) entry which is preliminary data.</text>
</comment>
<evidence type="ECO:0000313" key="8">
    <source>
        <dbReference type="Proteomes" id="UP000322783"/>
    </source>
</evidence>
<keyword evidence="8" id="KW-1185">Reference proteome</keyword>
<feature type="transmembrane region" description="Helical" evidence="5">
    <location>
        <begin position="12"/>
        <end position="39"/>
    </location>
</feature>
<feature type="domain" description="O-antigen ligase-related" evidence="6">
    <location>
        <begin position="176"/>
        <end position="326"/>
    </location>
</feature>
<dbReference type="AlphaFoldDB" id="A0A5D6WG56"/>
<feature type="transmembrane region" description="Helical" evidence="5">
    <location>
        <begin position="141"/>
        <end position="161"/>
    </location>
</feature>
<name>A0A5D6WG56_9FIRM</name>
<dbReference type="GO" id="GO:0016020">
    <property type="term" value="C:membrane"/>
    <property type="evidence" value="ECO:0007669"/>
    <property type="project" value="UniProtKB-SubCell"/>
</dbReference>
<dbReference type="PANTHER" id="PTHR37422:SF13">
    <property type="entry name" value="LIPOPOLYSACCHARIDE BIOSYNTHESIS PROTEIN PA4999-RELATED"/>
    <property type="match status" value="1"/>
</dbReference>
<feature type="transmembrane region" description="Helical" evidence="5">
    <location>
        <begin position="349"/>
        <end position="369"/>
    </location>
</feature>